<keyword evidence="4" id="KW-1185">Reference proteome</keyword>
<sequence length="311" mass="33677">MDGLDGKKVLVAGGGGFLGSYICKALLQEGAEITVLDIIPGSKMKNLEDIRSGIHILNGSVTDEESVFYAVQGMDAVVDVSFPAAACNRDLDKQYVSVGTAGVFNLLKASLSQGAHFIFASSISVYGVQQYTPINEQHPVKPFLLYGATKLAGENYCRVMADQYGCKVIILRFSDLYGPNNGRNSAPVNMLRKALNREPLPVTGDGRQVRSYLYITDAAQAIVCALKNFRQGGIYNITGPKALSILELAGAVRQVAGVNVPVRFMTNTGLDPRNYNIDGTLAAKEIDFRPRVDITKGLALTLEWLEGRSEY</sequence>
<feature type="domain" description="NAD-dependent epimerase/dehydratase" evidence="2">
    <location>
        <begin position="9"/>
        <end position="237"/>
    </location>
</feature>
<evidence type="ECO:0000259" key="2">
    <source>
        <dbReference type="Pfam" id="PF01370"/>
    </source>
</evidence>
<dbReference type="Gene3D" id="3.40.50.720">
    <property type="entry name" value="NAD(P)-binding Rossmann-like Domain"/>
    <property type="match status" value="1"/>
</dbReference>
<dbReference type="PANTHER" id="PTHR43000">
    <property type="entry name" value="DTDP-D-GLUCOSE 4,6-DEHYDRATASE-RELATED"/>
    <property type="match status" value="1"/>
</dbReference>
<organism evidence="3 4">
    <name type="scientific">Desulfoscipio geothermicus DSM 3669</name>
    <dbReference type="NCBI Taxonomy" id="1121426"/>
    <lineage>
        <taxon>Bacteria</taxon>
        <taxon>Bacillati</taxon>
        <taxon>Bacillota</taxon>
        <taxon>Clostridia</taxon>
        <taxon>Eubacteriales</taxon>
        <taxon>Desulfallaceae</taxon>
        <taxon>Desulfoscipio</taxon>
    </lineage>
</organism>
<dbReference type="Pfam" id="PF01370">
    <property type="entry name" value="Epimerase"/>
    <property type="match status" value="1"/>
</dbReference>
<evidence type="ECO:0000313" key="3">
    <source>
        <dbReference type="EMBL" id="SFR18044.1"/>
    </source>
</evidence>
<comment type="similarity">
    <text evidence="1">Belongs to the NAD(P)-dependent epimerase/dehydratase family.</text>
</comment>
<protein>
    <submittedName>
        <fullName evidence="3">UDP-glucose 4-epimerase</fullName>
    </submittedName>
</protein>
<dbReference type="SUPFAM" id="SSF51735">
    <property type="entry name" value="NAD(P)-binding Rossmann-fold domains"/>
    <property type="match status" value="1"/>
</dbReference>
<dbReference type="STRING" id="39060.SAMN05660706_1525"/>
<evidence type="ECO:0000256" key="1">
    <source>
        <dbReference type="ARBA" id="ARBA00007637"/>
    </source>
</evidence>
<proteinExistence type="inferred from homology"/>
<gene>
    <name evidence="3" type="ORF">SAMN05660706_1525</name>
</gene>
<accession>A0A1I6EJV3</accession>
<dbReference type="AlphaFoldDB" id="A0A1I6EJV3"/>
<evidence type="ECO:0000313" key="4">
    <source>
        <dbReference type="Proteomes" id="UP000199584"/>
    </source>
</evidence>
<name>A0A1I6EJV3_9FIRM</name>
<reference evidence="4" key="1">
    <citation type="submission" date="2016-10" db="EMBL/GenBank/DDBJ databases">
        <authorList>
            <person name="Varghese N."/>
            <person name="Submissions S."/>
        </authorList>
    </citation>
    <scope>NUCLEOTIDE SEQUENCE [LARGE SCALE GENOMIC DNA]</scope>
    <source>
        <strain evidence="4">DSM 3669</strain>
    </source>
</reference>
<dbReference type="InterPro" id="IPR001509">
    <property type="entry name" value="Epimerase_deHydtase"/>
</dbReference>
<dbReference type="InterPro" id="IPR036291">
    <property type="entry name" value="NAD(P)-bd_dom_sf"/>
</dbReference>
<dbReference type="EMBL" id="FOYM01000052">
    <property type="protein sequence ID" value="SFR18044.1"/>
    <property type="molecule type" value="Genomic_DNA"/>
</dbReference>
<dbReference type="InterPro" id="IPR020904">
    <property type="entry name" value="Sc_DH/Rdtase_CS"/>
</dbReference>
<dbReference type="PROSITE" id="PS00061">
    <property type="entry name" value="ADH_SHORT"/>
    <property type="match status" value="1"/>
</dbReference>
<dbReference type="Proteomes" id="UP000199584">
    <property type="component" value="Unassembled WGS sequence"/>
</dbReference>